<organism evidence="2 3">
    <name type="scientific">Streptomyces xantholiticus</name>
    <dbReference type="NCBI Taxonomy" id="68285"/>
    <lineage>
        <taxon>Bacteria</taxon>
        <taxon>Bacillati</taxon>
        <taxon>Actinomycetota</taxon>
        <taxon>Actinomycetes</taxon>
        <taxon>Kitasatosporales</taxon>
        <taxon>Streptomycetaceae</taxon>
        <taxon>Streptomyces</taxon>
    </lineage>
</organism>
<dbReference type="InterPro" id="IPR052907">
    <property type="entry name" value="Beta-lactamase/esterase"/>
</dbReference>
<reference evidence="2 3" key="1">
    <citation type="submission" date="2024-06" db="EMBL/GenBank/DDBJ databases">
        <title>The Natural Products Discovery Center: Release of the First 8490 Sequenced Strains for Exploring Actinobacteria Biosynthetic Diversity.</title>
        <authorList>
            <person name="Kalkreuter E."/>
            <person name="Kautsar S.A."/>
            <person name="Yang D."/>
            <person name="Bader C.D."/>
            <person name="Teijaro C.N."/>
            <person name="Fluegel L."/>
            <person name="Davis C.M."/>
            <person name="Simpson J.R."/>
            <person name="Lauterbach L."/>
            <person name="Steele A.D."/>
            <person name="Gui C."/>
            <person name="Meng S."/>
            <person name="Li G."/>
            <person name="Viehrig K."/>
            <person name="Ye F."/>
            <person name="Su P."/>
            <person name="Kiefer A.F."/>
            <person name="Nichols A."/>
            <person name="Cepeda A.J."/>
            <person name="Yan W."/>
            <person name="Fan B."/>
            <person name="Jiang Y."/>
            <person name="Adhikari A."/>
            <person name="Zheng C.-J."/>
            <person name="Schuster L."/>
            <person name="Cowan T.M."/>
            <person name="Smanski M.J."/>
            <person name="Chevrette M.G."/>
            <person name="De Carvalho L.P.S."/>
            <person name="Shen B."/>
        </authorList>
    </citation>
    <scope>NUCLEOTIDE SEQUENCE [LARGE SCALE GENOMIC DNA]</scope>
    <source>
        <strain evidence="2 3">NPDC000837</strain>
    </source>
</reference>
<dbReference type="PANTHER" id="PTHR43319">
    <property type="entry name" value="BETA-LACTAMASE-RELATED"/>
    <property type="match status" value="1"/>
</dbReference>
<evidence type="ECO:0000313" key="3">
    <source>
        <dbReference type="Proteomes" id="UP001445472"/>
    </source>
</evidence>
<dbReference type="Pfam" id="PF00144">
    <property type="entry name" value="Beta-lactamase"/>
    <property type="match status" value="1"/>
</dbReference>
<dbReference type="Proteomes" id="UP001445472">
    <property type="component" value="Unassembled WGS sequence"/>
</dbReference>
<name>A0ABV1V2I3_9ACTN</name>
<dbReference type="Gene3D" id="3.40.710.10">
    <property type="entry name" value="DD-peptidase/beta-lactamase superfamily"/>
    <property type="match status" value="1"/>
</dbReference>
<feature type="domain" description="Beta-lactamase-related" evidence="1">
    <location>
        <begin position="35"/>
        <end position="356"/>
    </location>
</feature>
<dbReference type="PANTHER" id="PTHR43319:SF3">
    <property type="entry name" value="BETA-LACTAMASE-RELATED DOMAIN-CONTAINING PROTEIN"/>
    <property type="match status" value="1"/>
</dbReference>
<dbReference type="RefSeq" id="WP_351978380.1">
    <property type="nucleotide sequence ID" value="NZ_JBEPBX010000034.1"/>
</dbReference>
<dbReference type="EC" id="3.1.1.103" evidence="2"/>
<comment type="caution">
    <text evidence="2">The sequence shown here is derived from an EMBL/GenBank/DDBJ whole genome shotgun (WGS) entry which is preliminary data.</text>
</comment>
<proteinExistence type="predicted"/>
<keyword evidence="3" id="KW-1185">Reference proteome</keyword>
<protein>
    <submittedName>
        <fullName evidence="2">Serine hydrolase domain-containing protein</fullName>
        <ecNumber evidence="2">3.1.1.103</ecNumber>
    </submittedName>
</protein>
<gene>
    <name evidence="2" type="ORF">ABT276_28650</name>
</gene>
<dbReference type="GO" id="GO:0016787">
    <property type="term" value="F:hydrolase activity"/>
    <property type="evidence" value="ECO:0007669"/>
    <property type="project" value="UniProtKB-KW"/>
</dbReference>
<dbReference type="InterPro" id="IPR001466">
    <property type="entry name" value="Beta-lactam-related"/>
</dbReference>
<dbReference type="EMBL" id="JBEPBX010000034">
    <property type="protein sequence ID" value="MER6617249.1"/>
    <property type="molecule type" value="Genomic_DNA"/>
</dbReference>
<dbReference type="InterPro" id="IPR012338">
    <property type="entry name" value="Beta-lactam/transpept-like"/>
</dbReference>
<keyword evidence="2" id="KW-0378">Hydrolase</keyword>
<evidence type="ECO:0000313" key="2">
    <source>
        <dbReference type="EMBL" id="MER6617249.1"/>
    </source>
</evidence>
<accession>A0ABV1V2I3</accession>
<dbReference type="SUPFAM" id="SSF56601">
    <property type="entry name" value="beta-lactamase/transpeptidase-like"/>
    <property type="match status" value="1"/>
</dbReference>
<evidence type="ECO:0000259" key="1">
    <source>
        <dbReference type="Pfam" id="PF00144"/>
    </source>
</evidence>
<sequence length="369" mass="40418">MNDAIDEREQSPEDVGMDPAVLKRLTEVVRSRGGAAQLCVMRRGTVVLDRSFGCSPDSLFLLYAATKPFPALAVHKLVEGGQLELDSPVATYWPEFARHGKGEVTVRHVMQHRAGVPVGRGMVRTMRTARDWERSVRDLEESRPRWPGGKVAAYHFMSYGFILGEVVQRVTGQPFRDFVTSELFAPLGLNDLHLGLPDSAWGRHVPARAAHPSEWPNQWMSNSRRYRQAVVPSAGLSGTAAQLARFYQMLLEGGALEGVRVLQPESVAEARKPSNEGGNDASLKRPVHWSHGFMLGGPGPDPRDLARVMGDASDARTFGHAGTTSSVVWADPARELVFAYLSNIQPEFGAGVERLREVSDLALDACEAG</sequence>